<reference evidence="1 2" key="1">
    <citation type="submission" date="2016-03" db="EMBL/GenBank/DDBJ databases">
        <title>Draft Genome Assembly of Pseudomonas putida strain CBF10-2.</title>
        <authorList>
            <person name="Iyer R.S."/>
            <person name="Damania A."/>
        </authorList>
    </citation>
    <scope>NUCLEOTIDE SEQUENCE [LARGE SCALE GENOMIC DNA]</scope>
    <source>
        <strain evidence="1 2">CBF10-2</strain>
    </source>
</reference>
<protein>
    <submittedName>
        <fullName evidence="1">Type VI secretion protein</fullName>
    </submittedName>
</protein>
<dbReference type="PANTHER" id="PTHR35564:SF3">
    <property type="entry name" value="TYPE VI SECRETION SYSTEM BASEPLATE SUBUNIT TSSG"/>
    <property type="match status" value="1"/>
</dbReference>
<gene>
    <name evidence="1" type="ORF">AYO28_06385</name>
</gene>
<dbReference type="PANTHER" id="PTHR35564">
    <property type="match status" value="1"/>
</dbReference>
<sequence length="339" mass="38528">MADAQRHAAPDLSGNLLGAAREYDFFCLLERLHGLHDDDLESADAYAAERQRICLSNFAGVGFPASDVALARRLDDALPHQYLVQATFLGMHGPDSPLPSYYLERLAYEAGQGEGIRPAFFDFFNHRLLTLLHQAWRKYRHYIRFRPGASDRLSQRLFALVGLKDNAIRGVTPIAWSRLLSFAGAVVHRSRSPDMVAGLVAHCFDLQDVSLRDFEQRDTDIEASARTRLGRRNGCLGESFRLGARVRTRHCKFTLVISDLSQARFREFLPKGENFERLRMLIAYLLRDQTPCDLELRLRANEVPAFNLGRDSGCQLGWTSFLEQPQRRTPPPVRLTVRT</sequence>
<dbReference type="AlphaFoldDB" id="A0A177SXR9"/>
<dbReference type="Pfam" id="PF06996">
    <property type="entry name" value="T6SS_TssG"/>
    <property type="match status" value="1"/>
</dbReference>
<dbReference type="Proteomes" id="UP000077752">
    <property type="component" value="Unassembled WGS sequence"/>
</dbReference>
<dbReference type="EMBL" id="LUCV01000003">
    <property type="protein sequence ID" value="OAI95131.1"/>
    <property type="molecule type" value="Genomic_DNA"/>
</dbReference>
<comment type="caution">
    <text evidence="1">The sequence shown here is derived from an EMBL/GenBank/DDBJ whole genome shotgun (WGS) entry which is preliminary data.</text>
</comment>
<name>A0A177SXR9_PSEPU</name>
<dbReference type="NCBIfam" id="TIGR03347">
    <property type="entry name" value="VI_chp_1"/>
    <property type="match status" value="1"/>
</dbReference>
<accession>A0A177SXR9</accession>
<proteinExistence type="predicted"/>
<dbReference type="InterPro" id="IPR010732">
    <property type="entry name" value="T6SS_TssG-like"/>
</dbReference>
<evidence type="ECO:0000313" key="2">
    <source>
        <dbReference type="Proteomes" id="UP000077752"/>
    </source>
</evidence>
<dbReference type="RefSeq" id="WP_064301231.1">
    <property type="nucleotide sequence ID" value="NZ_LUCV01000003.1"/>
</dbReference>
<organism evidence="1 2">
    <name type="scientific">Pseudomonas putida</name>
    <name type="common">Arthrobacter siderocapsulatus</name>
    <dbReference type="NCBI Taxonomy" id="303"/>
    <lineage>
        <taxon>Bacteria</taxon>
        <taxon>Pseudomonadati</taxon>
        <taxon>Pseudomonadota</taxon>
        <taxon>Gammaproteobacteria</taxon>
        <taxon>Pseudomonadales</taxon>
        <taxon>Pseudomonadaceae</taxon>
        <taxon>Pseudomonas</taxon>
    </lineage>
</organism>
<evidence type="ECO:0000313" key="1">
    <source>
        <dbReference type="EMBL" id="OAI95131.1"/>
    </source>
</evidence>